<evidence type="ECO:0000313" key="1">
    <source>
        <dbReference type="EMBL" id="EGM50212.1"/>
    </source>
</evidence>
<dbReference type="Proteomes" id="UP000002971">
    <property type="component" value="Unassembled WGS sequence"/>
</dbReference>
<proteinExistence type="predicted"/>
<organism evidence="1 2">
    <name type="scientific">Ligilactobacillus ruminis SPM0211</name>
    <dbReference type="NCBI Taxonomy" id="1040964"/>
    <lineage>
        <taxon>Bacteria</taxon>
        <taxon>Bacillati</taxon>
        <taxon>Bacillota</taxon>
        <taxon>Bacilli</taxon>
        <taxon>Lactobacillales</taxon>
        <taxon>Lactobacillaceae</taxon>
        <taxon>Ligilactobacillus</taxon>
    </lineage>
</organism>
<comment type="caution">
    <text evidence="1">The sequence shown here is derived from an EMBL/GenBank/DDBJ whole genome shotgun (WGS) entry which is preliminary data.</text>
</comment>
<reference evidence="1 2" key="1">
    <citation type="journal article" date="2011" name="J. Bacteriol.">
        <title>Genome Sequence of Lactobacillus ruminis SPM0211, Isolated from a Fecal Sample from a Healthy Korean.</title>
        <authorList>
            <person name="Lee S."/>
            <person name="Cho Y.J."/>
            <person name="Lee A.H."/>
            <person name="Chun J."/>
            <person name="Ha N.J."/>
            <person name="Ko G."/>
        </authorList>
    </citation>
    <scope>NUCLEOTIDE SEQUENCE [LARGE SCALE GENOMIC DNA]</scope>
    <source>
        <strain evidence="1 2">SPM0211</strain>
    </source>
</reference>
<sequence length="94" mass="9453">MPQSTFAPALGNGKRGKVVFCKPVKAGGLDVFLEASVGDVAEGEDLADTVCVVVSVVPFPVVNGDDAIDFGGNVADPCVAFKVEVVSAVGESGL</sequence>
<protein>
    <submittedName>
        <fullName evidence="1">Uncharacterized protein</fullName>
    </submittedName>
</protein>
<name>F7R2H1_9LACO</name>
<dbReference type="AlphaFoldDB" id="F7R2H1"/>
<evidence type="ECO:0000313" key="2">
    <source>
        <dbReference type="Proteomes" id="UP000002971"/>
    </source>
</evidence>
<dbReference type="EMBL" id="AFOJ01000007">
    <property type="protein sequence ID" value="EGM50212.1"/>
    <property type="molecule type" value="Genomic_DNA"/>
</dbReference>
<gene>
    <name evidence="1" type="ORF">LRU_01894</name>
</gene>
<accession>F7R2H1</accession>